<reference evidence="3" key="1">
    <citation type="journal article" date="2019" name="Int. J. Syst. Evol. Microbiol.">
        <title>The Global Catalogue of Microorganisms (GCM) 10K type strain sequencing project: providing services to taxonomists for standard genome sequencing and annotation.</title>
        <authorList>
            <consortium name="The Broad Institute Genomics Platform"/>
            <consortium name="The Broad Institute Genome Sequencing Center for Infectious Disease"/>
            <person name="Wu L."/>
            <person name="Ma J."/>
        </authorList>
    </citation>
    <scope>NUCLEOTIDE SEQUENCE [LARGE SCALE GENOMIC DNA]</scope>
    <source>
        <strain evidence="3">CCUG 49584</strain>
    </source>
</reference>
<dbReference type="Gene3D" id="3.10.20.440">
    <property type="entry name" value="2Fe-2S iron-sulphur cluster binding domain, sarcosine oxidase, alpha subunit, N-terminal domain"/>
    <property type="match status" value="1"/>
</dbReference>
<dbReference type="Pfam" id="PF13510">
    <property type="entry name" value="Fer2_4"/>
    <property type="match status" value="1"/>
</dbReference>
<dbReference type="EMBL" id="JBHTMA010000018">
    <property type="protein sequence ID" value="MFD1226302.1"/>
    <property type="molecule type" value="Genomic_DNA"/>
</dbReference>
<dbReference type="SUPFAM" id="SSF54292">
    <property type="entry name" value="2Fe-2S ferredoxin-like"/>
    <property type="match status" value="1"/>
</dbReference>
<dbReference type="InterPro" id="IPR036010">
    <property type="entry name" value="2Fe-2S_ferredoxin-like_sf"/>
</dbReference>
<proteinExistence type="predicted"/>
<evidence type="ECO:0000313" key="2">
    <source>
        <dbReference type="EMBL" id="MFD1226302.1"/>
    </source>
</evidence>
<evidence type="ECO:0000313" key="3">
    <source>
        <dbReference type="Proteomes" id="UP001597263"/>
    </source>
</evidence>
<evidence type="ECO:0000256" key="1">
    <source>
        <dbReference type="ARBA" id="ARBA00023002"/>
    </source>
</evidence>
<dbReference type="InterPro" id="IPR042204">
    <property type="entry name" value="2Fe-2S-bd_N"/>
</dbReference>
<accession>A0ABW3UZH3</accession>
<dbReference type="RefSeq" id="WP_353074559.1">
    <property type="nucleotide sequence ID" value="NZ_JAUCBM010000032.1"/>
</dbReference>
<protein>
    <submittedName>
        <fullName evidence="2">(2Fe-2S)-binding protein</fullName>
    </submittedName>
</protein>
<keyword evidence="1" id="KW-0560">Oxidoreductase</keyword>
<organism evidence="2 3">
    <name type="scientific">Pseudochrobactrum kiredjianiae</name>
    <dbReference type="NCBI Taxonomy" id="386305"/>
    <lineage>
        <taxon>Bacteria</taxon>
        <taxon>Pseudomonadati</taxon>
        <taxon>Pseudomonadota</taxon>
        <taxon>Alphaproteobacteria</taxon>
        <taxon>Hyphomicrobiales</taxon>
        <taxon>Brucellaceae</taxon>
        <taxon>Pseudochrobactrum</taxon>
    </lineage>
</organism>
<dbReference type="Proteomes" id="UP001597263">
    <property type="component" value="Unassembled WGS sequence"/>
</dbReference>
<comment type="caution">
    <text evidence="2">The sequence shown here is derived from an EMBL/GenBank/DDBJ whole genome shotgun (WGS) entry which is preliminary data.</text>
</comment>
<name>A0ABW3UZH3_9HYPH</name>
<sequence length="101" mass="10961">MMMFRRIEKSNQDITIFFNGQPLQCCATDSVAAALLAHQVNSFRTTPVSGADRKPYCMIGNCFDCLVVIDGVSDCQSCLIPVRDGMDVRSQNGSGGFGEMA</sequence>
<gene>
    <name evidence="2" type="ORF">ACFQ35_03865</name>
</gene>
<keyword evidence="3" id="KW-1185">Reference proteome</keyword>